<organism evidence="1 2">
    <name type="scientific">Pocillopora damicornis</name>
    <name type="common">Cauliflower coral</name>
    <name type="synonym">Millepora damicornis</name>
    <dbReference type="NCBI Taxonomy" id="46731"/>
    <lineage>
        <taxon>Eukaryota</taxon>
        <taxon>Metazoa</taxon>
        <taxon>Cnidaria</taxon>
        <taxon>Anthozoa</taxon>
        <taxon>Hexacorallia</taxon>
        <taxon>Scleractinia</taxon>
        <taxon>Astrocoeniina</taxon>
        <taxon>Pocilloporidae</taxon>
        <taxon>Pocillopora</taxon>
    </lineage>
</organism>
<comment type="caution">
    <text evidence="1">The sequence shown here is derived from an EMBL/GenBank/DDBJ whole genome shotgun (WGS) entry which is preliminary data.</text>
</comment>
<feature type="non-terminal residue" evidence="1">
    <location>
        <position position="1"/>
    </location>
</feature>
<dbReference type="AlphaFoldDB" id="A0A3M6T741"/>
<name>A0A3M6T741_POCDA</name>
<accession>A0A3M6T741</accession>
<keyword evidence="2" id="KW-1185">Reference proteome</keyword>
<reference evidence="1 2" key="1">
    <citation type="journal article" date="2018" name="Sci. Rep.">
        <title>Comparative analysis of the Pocillopora damicornis genome highlights role of immune system in coral evolution.</title>
        <authorList>
            <person name="Cunning R."/>
            <person name="Bay R.A."/>
            <person name="Gillette P."/>
            <person name="Baker A.C."/>
            <person name="Traylor-Knowles N."/>
        </authorList>
    </citation>
    <scope>NUCLEOTIDE SEQUENCE [LARGE SCALE GENOMIC DNA]</scope>
    <source>
        <strain evidence="1">RSMAS</strain>
        <tissue evidence="1">Whole animal</tissue>
    </source>
</reference>
<evidence type="ECO:0000313" key="1">
    <source>
        <dbReference type="EMBL" id="RMX37114.1"/>
    </source>
</evidence>
<dbReference type="OrthoDB" id="5945770at2759"/>
<dbReference type="EMBL" id="RCHS01004190">
    <property type="protein sequence ID" value="RMX37114.1"/>
    <property type="molecule type" value="Genomic_DNA"/>
</dbReference>
<feature type="non-terminal residue" evidence="1">
    <location>
        <position position="266"/>
    </location>
</feature>
<dbReference type="STRING" id="46731.A0A3M6T741"/>
<protein>
    <submittedName>
        <fullName evidence="1">Uncharacterized protein</fullName>
    </submittedName>
</protein>
<evidence type="ECO:0000313" key="2">
    <source>
        <dbReference type="Proteomes" id="UP000275408"/>
    </source>
</evidence>
<dbReference type="Proteomes" id="UP000275408">
    <property type="component" value="Unassembled WGS sequence"/>
</dbReference>
<sequence length="266" mass="29457">KKGSLVTVPSLSCRNIQDNGDLDSSGIYWIRPAGSLVSFQGYCDKLAVGRKVDEGNSTMDRTNVQRGVILKYTEENDGLTIYGQVTSNGSLSGKNPGALTLIKSYWTKIKCTQEFYGKALCWSIFGDSRYGRASAGKKPTGVHPFDSSQGDSITNQYFMGGDSHNFNGKTTRCNDSAANFKSNTDRNVRYATVVLRRELSAETHIFDGKTTKCNNVNTNFWRNNNPSVRYATVILRRELSAENAGIFTGTSCGKPTYKIKDIYVYF</sequence>
<proteinExistence type="predicted"/>
<gene>
    <name evidence="1" type="ORF">pdam_00022457</name>
</gene>